<organism evidence="1">
    <name type="scientific">virus sp. ctmTa7</name>
    <dbReference type="NCBI Taxonomy" id="2828255"/>
    <lineage>
        <taxon>Viruses</taxon>
    </lineage>
</organism>
<reference evidence="1" key="1">
    <citation type="journal article" date="2021" name="Proc. Natl. Acad. Sci. U.S.A.">
        <title>A Catalog of Tens of Thousands of Viruses from Human Metagenomes Reveals Hidden Associations with Chronic Diseases.</title>
        <authorList>
            <person name="Tisza M.J."/>
            <person name="Buck C.B."/>
        </authorList>
    </citation>
    <scope>NUCLEOTIDE SEQUENCE</scope>
    <source>
        <strain evidence="1">CtmTa7</strain>
    </source>
</reference>
<sequence length="79" mass="9288">MIELADLEVQQEKNNLIEQKKFLSLNDLYDVLPFGKTKILKLIAANELPVMKVGKDYITTYNILEKWVEEHIGDEIYFE</sequence>
<dbReference type="EMBL" id="BK059091">
    <property type="protein sequence ID" value="DAE28795.1"/>
    <property type="molecule type" value="Genomic_DNA"/>
</dbReference>
<evidence type="ECO:0000313" key="1">
    <source>
        <dbReference type="EMBL" id="DAE28795.1"/>
    </source>
</evidence>
<accession>A0A8S5RCD2</accession>
<name>A0A8S5RCD2_9VIRU</name>
<protein>
    <submittedName>
        <fullName evidence="1">Excisionase</fullName>
    </submittedName>
</protein>
<proteinExistence type="predicted"/>